<sequence length="1113" mass="121074">MQDGPVGGELVPEPGAERRIGDLKPIPAQVRPECRALAESLRELFGAVGVSLRVFAVRLHYDAGTVSRYLNGTVVPPAEFVDQLLTHAAKATGRPSSTEVMAHVHTLQRRALQATNKVGWELQRLRDQLADADRQRQQAEVRAEALSEALLVRKQRIAEMEVEQRRIAVAAADREARSGELDRLRQEREDLTAERDRLREEVARLQDALTQARRQALDAERRCEALEHQLQTEEEAAGAKAAAEDPVSHRLWLAEEQATAAEERARRLEGELAALRGGDADPGGRTPMDSGQVPDVWGGVPRRNPRFTGRDALLTEVYDRLDAAPADTAVVALVGPPGIGKSQLAAEYAHRFAARYDVVWWSTVDGRPPLEARLAALAPVLVRVLGEVGVRQDATDRKDAGLARAALEALRRGDPYRRWLIVLDDADDPEAIAGLLPAGGGHVLITSRNRAWADHYAELLEVPPLNRAESVALVRRRAPRIGPEDADRLAAAVEDLPLALDQTAGWLDGASTPVAEYVRMVSDGEPNPVRPAADYPMPYHAAFKDLITRLRETTKAAAELLRVCALFGPGPVPLALLRAIPAGQVSPAVAALLENPSQLELAIGKLAQWSVMRRSTLEDEAVWMSRFVRDAVWRRTPEDKRETDARVVRGALVAADPRRPDDPAAWPRYARLVPYLEQSGALESPDAASRRLVVGFLTYLTLSGDYETGRHLAERAAGDHPELAARRAALLRETGDYAAAEALDRSVLKGLGGSDAPGRLVAMARLGTDLRGLARYDEAYELARQQRDLCAVTCPQDGAEARNAQRGLSRSLRMLGSYAEATELSGHALDSARAELGPTALVTLACETEHAYDLRLSGRHRDASELQASSVHRHVAVLGTEHPLTLTAEYHLWLCDGDGDGDVAVDVTHGLWQRAARLLGEDAPLTLMTATGVTRALRLLGDPGEAGRIAQETATRYRSALGERHPYTIGARANQGLLLLDQGVTDLPRSVLEKALTDMTATLGEKHPWTLGIAVNTSAACHAMGDWTDACALSREAALGAEQALGQRHPLTLVSRLALAADLRQIKGGRDEARTIKQAAIGGLEAQLGPRHPQVIAAWQRSRLVWDFEPLPI</sequence>
<dbReference type="Pfam" id="PF00931">
    <property type="entry name" value="NB-ARC"/>
    <property type="match status" value="1"/>
</dbReference>
<dbReference type="InterPro" id="IPR027417">
    <property type="entry name" value="P-loop_NTPase"/>
</dbReference>
<dbReference type="InterPro" id="IPR053137">
    <property type="entry name" value="NLR-like"/>
</dbReference>
<name>A0A499UKU4_9ACTN</name>
<dbReference type="InterPro" id="IPR001387">
    <property type="entry name" value="Cro/C1-type_HTH"/>
</dbReference>
<feature type="region of interest" description="Disordered" evidence="2">
    <location>
        <begin position="1"/>
        <end position="21"/>
    </location>
</feature>
<dbReference type="EMBL" id="AP019620">
    <property type="protein sequence ID" value="BBJ41010.1"/>
    <property type="molecule type" value="Genomic_DNA"/>
</dbReference>
<dbReference type="PANTHER" id="PTHR46082">
    <property type="entry name" value="ATP/GTP-BINDING PROTEIN-RELATED"/>
    <property type="match status" value="1"/>
</dbReference>
<dbReference type="Gene3D" id="1.25.40.10">
    <property type="entry name" value="Tetratricopeptide repeat domain"/>
    <property type="match status" value="3"/>
</dbReference>
<protein>
    <recommendedName>
        <fullName evidence="3">NB-ARC domain-containing protein</fullName>
    </recommendedName>
</protein>
<dbReference type="InterPro" id="IPR002182">
    <property type="entry name" value="NB-ARC"/>
</dbReference>
<organism evidence="4 5">
    <name type="scientific">Streptomyces antimycoticus</name>
    <dbReference type="NCBI Taxonomy" id="68175"/>
    <lineage>
        <taxon>Bacteria</taxon>
        <taxon>Bacillati</taxon>
        <taxon>Actinomycetota</taxon>
        <taxon>Actinomycetes</taxon>
        <taxon>Kitasatosporales</taxon>
        <taxon>Streptomycetaceae</taxon>
        <taxon>Streptomyces</taxon>
        <taxon>Streptomyces violaceusniger group</taxon>
    </lineage>
</organism>
<evidence type="ECO:0000259" key="3">
    <source>
        <dbReference type="Pfam" id="PF00931"/>
    </source>
</evidence>
<dbReference type="AlphaFoldDB" id="A0A499UKU4"/>
<dbReference type="Proteomes" id="UP000463951">
    <property type="component" value="Chromosome"/>
</dbReference>
<dbReference type="Gene3D" id="3.40.50.300">
    <property type="entry name" value="P-loop containing nucleotide triphosphate hydrolases"/>
    <property type="match status" value="1"/>
</dbReference>
<accession>A0A499UKU4</accession>
<dbReference type="PANTHER" id="PTHR46082:SF6">
    <property type="entry name" value="AAA+ ATPASE DOMAIN-CONTAINING PROTEIN-RELATED"/>
    <property type="match status" value="1"/>
</dbReference>
<feature type="domain" description="NB-ARC" evidence="3">
    <location>
        <begin position="313"/>
        <end position="458"/>
    </location>
</feature>
<dbReference type="CDD" id="cd00093">
    <property type="entry name" value="HTH_XRE"/>
    <property type="match status" value="1"/>
</dbReference>
<proteinExistence type="predicted"/>
<feature type="region of interest" description="Disordered" evidence="2">
    <location>
        <begin position="275"/>
        <end position="302"/>
    </location>
</feature>
<dbReference type="Pfam" id="PF13560">
    <property type="entry name" value="HTH_31"/>
    <property type="match status" value="1"/>
</dbReference>
<evidence type="ECO:0000256" key="1">
    <source>
        <dbReference type="SAM" id="Coils"/>
    </source>
</evidence>
<evidence type="ECO:0000256" key="2">
    <source>
        <dbReference type="SAM" id="MobiDB-lite"/>
    </source>
</evidence>
<reference evidence="4 5" key="1">
    <citation type="journal article" date="2020" name="Int. J. Syst. Evol. Microbiol.">
        <title>Reclassification of Streptomyces castelarensis and Streptomyces sporoclivatus as later heterotypic synonyms of Streptomyces antimycoticus.</title>
        <authorList>
            <person name="Komaki H."/>
            <person name="Tamura T."/>
        </authorList>
    </citation>
    <scope>NUCLEOTIDE SEQUENCE [LARGE SCALE GENOMIC DNA]</scope>
    <source>
        <strain evidence="4 5">NBRC 100767</strain>
    </source>
</reference>
<dbReference type="Pfam" id="PF13374">
    <property type="entry name" value="TPR_10"/>
    <property type="match status" value="1"/>
</dbReference>
<dbReference type="SUPFAM" id="SSF52540">
    <property type="entry name" value="P-loop containing nucleoside triphosphate hydrolases"/>
    <property type="match status" value="1"/>
</dbReference>
<dbReference type="SUPFAM" id="SSF48452">
    <property type="entry name" value="TPR-like"/>
    <property type="match status" value="2"/>
</dbReference>
<gene>
    <name evidence="4" type="ORF">SSPO_037280</name>
</gene>
<feature type="coiled-coil region" evidence="1">
    <location>
        <begin position="122"/>
        <end position="149"/>
    </location>
</feature>
<dbReference type="InterPro" id="IPR011990">
    <property type="entry name" value="TPR-like_helical_dom_sf"/>
</dbReference>
<dbReference type="NCBIfam" id="NF040586">
    <property type="entry name" value="FxSxx_TPR"/>
    <property type="match status" value="1"/>
</dbReference>
<keyword evidence="1" id="KW-0175">Coiled coil</keyword>
<evidence type="ECO:0000313" key="4">
    <source>
        <dbReference type="EMBL" id="BBJ41010.1"/>
    </source>
</evidence>
<evidence type="ECO:0000313" key="5">
    <source>
        <dbReference type="Proteomes" id="UP000463951"/>
    </source>
</evidence>